<evidence type="ECO:0000313" key="1">
    <source>
        <dbReference type="EMBL" id="KAJ9582971.1"/>
    </source>
</evidence>
<accession>A0AAD8EAL9</accession>
<sequence>FPRKRIIISVCSQYSLSNGHILNKTLIKKSYDTLYAHISAPSMSNRTLPSVHFTALHIQTN</sequence>
<protein>
    <submittedName>
        <fullName evidence="1">Uncharacterized protein</fullName>
    </submittedName>
</protein>
<organism evidence="1 2">
    <name type="scientific">Diploptera punctata</name>
    <name type="common">Pacific beetle cockroach</name>
    <dbReference type="NCBI Taxonomy" id="6984"/>
    <lineage>
        <taxon>Eukaryota</taxon>
        <taxon>Metazoa</taxon>
        <taxon>Ecdysozoa</taxon>
        <taxon>Arthropoda</taxon>
        <taxon>Hexapoda</taxon>
        <taxon>Insecta</taxon>
        <taxon>Pterygota</taxon>
        <taxon>Neoptera</taxon>
        <taxon>Polyneoptera</taxon>
        <taxon>Dictyoptera</taxon>
        <taxon>Blattodea</taxon>
        <taxon>Blaberoidea</taxon>
        <taxon>Blaberidae</taxon>
        <taxon>Diplopterinae</taxon>
        <taxon>Diploptera</taxon>
    </lineage>
</organism>
<dbReference type="EMBL" id="JASPKZ010007697">
    <property type="protein sequence ID" value="KAJ9582971.1"/>
    <property type="molecule type" value="Genomic_DNA"/>
</dbReference>
<proteinExistence type="predicted"/>
<dbReference type="Proteomes" id="UP001233999">
    <property type="component" value="Unassembled WGS sequence"/>
</dbReference>
<comment type="caution">
    <text evidence="1">The sequence shown here is derived from an EMBL/GenBank/DDBJ whole genome shotgun (WGS) entry which is preliminary data.</text>
</comment>
<gene>
    <name evidence="1" type="ORF">L9F63_022684</name>
</gene>
<feature type="non-terminal residue" evidence="1">
    <location>
        <position position="61"/>
    </location>
</feature>
<reference evidence="1" key="1">
    <citation type="journal article" date="2023" name="IScience">
        <title>Live-bearing cockroach genome reveals convergent evolutionary mechanisms linked to viviparity in insects and beyond.</title>
        <authorList>
            <person name="Fouks B."/>
            <person name="Harrison M.C."/>
            <person name="Mikhailova A.A."/>
            <person name="Marchal E."/>
            <person name="English S."/>
            <person name="Carruthers M."/>
            <person name="Jennings E.C."/>
            <person name="Chiamaka E.L."/>
            <person name="Frigard R.A."/>
            <person name="Pippel M."/>
            <person name="Attardo G.M."/>
            <person name="Benoit J.B."/>
            <person name="Bornberg-Bauer E."/>
            <person name="Tobe S.S."/>
        </authorList>
    </citation>
    <scope>NUCLEOTIDE SEQUENCE</scope>
    <source>
        <strain evidence="1">Stay&amp;Tobe</strain>
    </source>
</reference>
<dbReference type="AlphaFoldDB" id="A0AAD8EAL9"/>
<reference evidence="1" key="2">
    <citation type="submission" date="2023-05" db="EMBL/GenBank/DDBJ databases">
        <authorList>
            <person name="Fouks B."/>
        </authorList>
    </citation>
    <scope>NUCLEOTIDE SEQUENCE</scope>
    <source>
        <strain evidence="1">Stay&amp;Tobe</strain>
        <tissue evidence="1">Testes</tissue>
    </source>
</reference>
<feature type="non-terminal residue" evidence="1">
    <location>
        <position position="1"/>
    </location>
</feature>
<name>A0AAD8EAL9_DIPPU</name>
<keyword evidence="2" id="KW-1185">Reference proteome</keyword>
<evidence type="ECO:0000313" key="2">
    <source>
        <dbReference type="Proteomes" id="UP001233999"/>
    </source>
</evidence>